<dbReference type="InterPro" id="IPR036397">
    <property type="entry name" value="RNaseH_sf"/>
</dbReference>
<organism evidence="3 4">
    <name type="scientific">Phytophthora nicotianae</name>
    <name type="common">Potato buckeye rot agent</name>
    <name type="synonym">Phytophthora parasitica</name>
    <dbReference type="NCBI Taxonomy" id="4792"/>
    <lineage>
        <taxon>Eukaryota</taxon>
        <taxon>Sar</taxon>
        <taxon>Stramenopiles</taxon>
        <taxon>Oomycota</taxon>
        <taxon>Peronosporomycetes</taxon>
        <taxon>Peronosporales</taxon>
        <taxon>Peronosporaceae</taxon>
        <taxon>Phytophthora</taxon>
    </lineage>
</organism>
<dbReference type="InterPro" id="IPR003165">
    <property type="entry name" value="Piwi"/>
</dbReference>
<accession>A0A0W8CA10</accession>
<dbReference type="SMART" id="SM00580">
    <property type="entry name" value="PUG"/>
    <property type="match status" value="1"/>
</dbReference>
<evidence type="ECO:0000313" key="3">
    <source>
        <dbReference type="EMBL" id="KUF80925.1"/>
    </source>
</evidence>
<feature type="region of interest" description="Disordered" evidence="1">
    <location>
        <begin position="14"/>
        <end position="131"/>
    </location>
</feature>
<dbReference type="PANTHER" id="PTHR23153:SF38">
    <property type="entry name" value="UBX DOMAIN-CONTAINING PROTEIN 6"/>
    <property type="match status" value="1"/>
</dbReference>
<dbReference type="InterPro" id="IPR012337">
    <property type="entry name" value="RNaseH-like_sf"/>
</dbReference>
<dbReference type="SUPFAM" id="SSF143503">
    <property type="entry name" value="PUG domain-like"/>
    <property type="match status" value="1"/>
</dbReference>
<dbReference type="Proteomes" id="UP000052943">
    <property type="component" value="Unassembled WGS sequence"/>
</dbReference>
<proteinExistence type="predicted"/>
<sequence length="434" mass="46844">MDWLKKKKEAAQQAAAKISNKRTAFRGEGNVLGGGDGSAAADPAPTASRRPSIKLPFTNQKPPALSAEEQQKRRELQAKALEQRGNAWEKRVANGRKARLQQEEELENKFQYTEASSSTTEASPSGPPPVVLSNEQVKARELQNVHQQMGFNPYAATFSSSTQAVSAMNSIGRGSTAPPSAPNGDAVPPPAPFSAIPPVAAPSVVSSSPVTEENGAVYVLLRQDPPRAITAAETLIKMLTNVAKNPQEEKFRKIRLSNAAIQSKLVSVPGAVDILAEAGFLRVELDGEGYLMLTADAFQAERVQAAIDRTEVALIQLQHDSAYCYNVLLIVDVKEEEFVTPRNIVQEYTVMVDENELSADQIEQLTYRLCYCYARCMRSVAIVPPIHYAQLAAEHALGAVTDTATDCSSTSSNMGSAYSLAGLSDKLAGVMYFV</sequence>
<dbReference type="OrthoDB" id="336240at2759"/>
<dbReference type="GO" id="GO:0005737">
    <property type="term" value="C:cytoplasm"/>
    <property type="evidence" value="ECO:0007669"/>
    <property type="project" value="TreeGrafter"/>
</dbReference>
<evidence type="ECO:0000256" key="1">
    <source>
        <dbReference type="SAM" id="MobiDB-lite"/>
    </source>
</evidence>
<reference evidence="3 4" key="1">
    <citation type="submission" date="2015-11" db="EMBL/GenBank/DDBJ databases">
        <title>Genomes and virulence difference between two physiological races of Phytophthora nicotianae.</title>
        <authorList>
            <person name="Liu H."/>
            <person name="Ma X."/>
            <person name="Yu H."/>
            <person name="Fang D."/>
            <person name="Li Y."/>
            <person name="Wang X."/>
            <person name="Wang W."/>
            <person name="Dong Y."/>
            <person name="Xiao B."/>
        </authorList>
    </citation>
    <scope>NUCLEOTIDE SEQUENCE [LARGE SCALE GENOMIC DNA]</scope>
    <source>
        <strain evidence="4">race 0</strain>
    </source>
</reference>
<dbReference type="Pfam" id="PF02171">
    <property type="entry name" value="Piwi"/>
    <property type="match status" value="1"/>
</dbReference>
<evidence type="ECO:0000313" key="4">
    <source>
        <dbReference type="Proteomes" id="UP000052943"/>
    </source>
</evidence>
<dbReference type="Gene3D" id="1.20.58.2190">
    <property type="match status" value="1"/>
</dbReference>
<feature type="domain" description="Piwi" evidence="2">
    <location>
        <begin position="345"/>
        <end position="401"/>
    </location>
</feature>
<dbReference type="Gene3D" id="3.30.420.10">
    <property type="entry name" value="Ribonuclease H-like superfamily/Ribonuclease H"/>
    <property type="match status" value="1"/>
</dbReference>
<dbReference type="GO" id="GO:0003676">
    <property type="term" value="F:nucleic acid binding"/>
    <property type="evidence" value="ECO:0007669"/>
    <property type="project" value="InterPro"/>
</dbReference>
<dbReference type="InterPro" id="IPR018997">
    <property type="entry name" value="PUB_domain"/>
</dbReference>
<comment type="caution">
    <text evidence="3">The sequence shown here is derived from an EMBL/GenBank/DDBJ whole genome shotgun (WGS) entry which is preliminary data.</text>
</comment>
<dbReference type="EMBL" id="LNFO01004495">
    <property type="protein sequence ID" value="KUF80925.1"/>
    <property type="molecule type" value="Genomic_DNA"/>
</dbReference>
<dbReference type="PANTHER" id="PTHR23153">
    <property type="entry name" value="UBX-RELATED"/>
    <property type="match status" value="1"/>
</dbReference>
<dbReference type="CDD" id="cd09212">
    <property type="entry name" value="PUB"/>
    <property type="match status" value="1"/>
</dbReference>
<dbReference type="Pfam" id="PF09409">
    <property type="entry name" value="PUB"/>
    <property type="match status" value="1"/>
</dbReference>
<evidence type="ECO:0000259" key="2">
    <source>
        <dbReference type="PROSITE" id="PS50822"/>
    </source>
</evidence>
<dbReference type="AlphaFoldDB" id="A0A0W8CA10"/>
<feature type="compositionally biased region" description="Low complexity" evidence="1">
    <location>
        <begin position="113"/>
        <end position="124"/>
    </location>
</feature>
<feature type="compositionally biased region" description="Low complexity" evidence="1">
    <location>
        <begin position="38"/>
        <end position="50"/>
    </location>
</feature>
<gene>
    <name evidence="3" type="ORF">AM587_10015343</name>
</gene>
<dbReference type="PROSITE" id="PS50822">
    <property type="entry name" value="PIWI"/>
    <property type="match status" value="1"/>
</dbReference>
<name>A0A0W8CA10_PHYNI</name>
<dbReference type="SUPFAM" id="SSF53098">
    <property type="entry name" value="Ribonuclease H-like"/>
    <property type="match status" value="1"/>
</dbReference>
<protein>
    <recommendedName>
        <fullName evidence="2">Piwi domain-containing protein</fullName>
    </recommendedName>
</protein>
<dbReference type="InterPro" id="IPR036339">
    <property type="entry name" value="PUB-like_dom_sf"/>
</dbReference>
<feature type="region of interest" description="Disordered" evidence="1">
    <location>
        <begin position="167"/>
        <end position="189"/>
    </location>
</feature>
<dbReference type="STRING" id="4790.A0A0W8CA10"/>